<proteinExistence type="predicted"/>
<dbReference type="Gene3D" id="1.10.10.60">
    <property type="entry name" value="Homeodomain-like"/>
    <property type="match status" value="2"/>
</dbReference>
<dbReference type="InterPro" id="IPR009057">
    <property type="entry name" value="Homeodomain-like_sf"/>
</dbReference>
<dbReference type="SMART" id="SM00674">
    <property type="entry name" value="CENPB"/>
    <property type="match status" value="1"/>
</dbReference>
<gene>
    <name evidence="4" type="ORF">HBR001_LOCUS6391</name>
</gene>
<organism evidence="4 5">
    <name type="scientific">Hyaloperonospora brassicae</name>
    <name type="common">Brassica downy mildew</name>
    <name type="synonym">Peronospora brassicae</name>
    <dbReference type="NCBI Taxonomy" id="162125"/>
    <lineage>
        <taxon>Eukaryota</taxon>
        <taxon>Sar</taxon>
        <taxon>Stramenopiles</taxon>
        <taxon>Oomycota</taxon>
        <taxon>Peronosporomycetes</taxon>
        <taxon>Peronosporales</taxon>
        <taxon>Peronosporaceae</taxon>
        <taxon>Hyaloperonospora</taxon>
    </lineage>
</organism>
<evidence type="ECO:0000256" key="2">
    <source>
        <dbReference type="SAM" id="MobiDB-lite"/>
    </source>
</evidence>
<dbReference type="GO" id="GO:0003677">
    <property type="term" value="F:DNA binding"/>
    <property type="evidence" value="ECO:0007669"/>
    <property type="project" value="UniProtKB-KW"/>
</dbReference>
<dbReference type="Pfam" id="PF03221">
    <property type="entry name" value="HTH_Tnp_Tc5"/>
    <property type="match status" value="1"/>
</dbReference>
<reference evidence="4" key="1">
    <citation type="submission" date="2022-12" db="EMBL/GenBank/DDBJ databases">
        <authorList>
            <person name="Webb A."/>
        </authorList>
    </citation>
    <scope>NUCLEOTIDE SEQUENCE</scope>
    <source>
        <strain evidence="4">Hp1</strain>
    </source>
</reference>
<keyword evidence="1" id="KW-0238">DNA-binding</keyword>
<evidence type="ECO:0000313" key="4">
    <source>
        <dbReference type="EMBL" id="CAI5735146.1"/>
    </source>
</evidence>
<dbReference type="AlphaFoldDB" id="A0AAV0UEE9"/>
<dbReference type="PROSITE" id="PS51253">
    <property type="entry name" value="HTH_CENPB"/>
    <property type="match status" value="1"/>
</dbReference>
<feature type="domain" description="HTH CENPB-type" evidence="3">
    <location>
        <begin position="78"/>
        <end position="150"/>
    </location>
</feature>
<evidence type="ECO:0000259" key="3">
    <source>
        <dbReference type="PROSITE" id="PS51253"/>
    </source>
</evidence>
<dbReference type="PANTHER" id="PTHR33324">
    <property type="entry name" value="EXPRESSED PROTEIN"/>
    <property type="match status" value="1"/>
</dbReference>
<sequence length="539" mass="60711">MTTPPAPAPLSRRSRRNLTYREKLAIIHKKEEEPAWTQRNLALWAKEAFRLESKPTQATISNLLRAKEKLLNTSVPPEFRSSRRVKYPELDRRMLLWVYQELLHGVSVTRLSIQTKAIDLANEMELPSDLTFSKGWVCSFTKRHQLDFAKKGGNSLVQLDAARQELLATMVGETVKQVDVHKVDQLLSQETESEENATGRGDGKDAADAAADDEAEEEEEEGEEEVEDEELILSTEVEEGVVEKKAQAAGEAHTAHTAFLTTSMMTDSSLLQPSMKRRRTDVKKETCSDVNETYDVEERRAATEMLLLDWMSVPGSYSRWWLLKRDEDKTPLCDEANVFLRAHGQREISSADIRLHVTTFVMTFQAAQAWLHQTKVDYPVTSQELTLEQERVMRHVHQMCPYYEKLVPVLAAYADCDDRTPNEAQTEEASATATSSSIVEVNDDAVTQVLGTAAVVDDTCSESPATAQRQSTEASADVVEDVDDEAKAQKRRLFELECARLQSEIATKNVRLVLEKTLARKKLLDAGLSAEEVNRIFPP</sequence>
<feature type="compositionally biased region" description="Polar residues" evidence="2">
    <location>
        <begin position="461"/>
        <end position="472"/>
    </location>
</feature>
<name>A0AAV0UEE9_HYABA</name>
<dbReference type="EMBL" id="CANTFL010001256">
    <property type="protein sequence ID" value="CAI5735146.1"/>
    <property type="molecule type" value="Genomic_DNA"/>
</dbReference>
<feature type="region of interest" description="Disordered" evidence="2">
    <location>
        <begin position="187"/>
        <end position="232"/>
    </location>
</feature>
<keyword evidence="5" id="KW-1185">Reference proteome</keyword>
<feature type="region of interest" description="Disordered" evidence="2">
    <location>
        <begin position="461"/>
        <end position="481"/>
    </location>
</feature>
<dbReference type="PANTHER" id="PTHR33324:SF2">
    <property type="entry name" value="MYB_SANT-LIKE DNA-BINDING DOMAIN-CONTAINING PROTEIN"/>
    <property type="match status" value="1"/>
</dbReference>
<comment type="caution">
    <text evidence="4">The sequence shown here is derived from an EMBL/GenBank/DDBJ whole genome shotgun (WGS) entry which is preliminary data.</text>
</comment>
<dbReference type="InterPro" id="IPR006600">
    <property type="entry name" value="HTH_CenpB_DNA-bd_dom"/>
</dbReference>
<evidence type="ECO:0000256" key="1">
    <source>
        <dbReference type="ARBA" id="ARBA00023125"/>
    </source>
</evidence>
<dbReference type="Proteomes" id="UP001162031">
    <property type="component" value="Unassembled WGS sequence"/>
</dbReference>
<evidence type="ECO:0000313" key="5">
    <source>
        <dbReference type="Proteomes" id="UP001162031"/>
    </source>
</evidence>
<accession>A0AAV0UEE9</accession>
<feature type="compositionally biased region" description="Acidic residues" evidence="2">
    <location>
        <begin position="210"/>
        <end position="232"/>
    </location>
</feature>
<dbReference type="SUPFAM" id="SSF46689">
    <property type="entry name" value="Homeodomain-like"/>
    <property type="match status" value="1"/>
</dbReference>
<protein>
    <recommendedName>
        <fullName evidence="3">HTH CENPB-type domain-containing protein</fullName>
    </recommendedName>
</protein>